<evidence type="ECO:0000313" key="11">
    <source>
        <dbReference type="Proteomes" id="UP000178449"/>
    </source>
</evidence>
<evidence type="ECO:0000256" key="4">
    <source>
        <dbReference type="ARBA" id="ARBA00023002"/>
    </source>
</evidence>
<keyword evidence="3 7" id="KW-0274">FAD</keyword>
<name>A0A1F6G9J8_9PROT</name>
<dbReference type="SUPFAM" id="SSF51905">
    <property type="entry name" value="FAD/NAD(P)-binding domain"/>
    <property type="match status" value="1"/>
</dbReference>
<comment type="cofactor">
    <cofactor evidence="8">
        <name>FAD</name>
        <dbReference type="ChEBI" id="CHEBI:57692"/>
    </cofactor>
    <text evidence="8">Binds 1 FAD per subunit.</text>
</comment>
<dbReference type="PRINTS" id="PR00469">
    <property type="entry name" value="PNDRDTASEII"/>
</dbReference>
<dbReference type="GO" id="GO:0004791">
    <property type="term" value="F:thioredoxin-disulfide reductase (NADPH) activity"/>
    <property type="evidence" value="ECO:0007669"/>
    <property type="project" value="UniProtKB-UniRule"/>
</dbReference>
<dbReference type="InterPro" id="IPR036188">
    <property type="entry name" value="FAD/NAD-bd_sf"/>
</dbReference>
<dbReference type="EC" id="1.8.1.9" evidence="7"/>
<keyword evidence="6 7" id="KW-0676">Redox-active center</keyword>
<keyword evidence="8" id="KW-0521">NADP</keyword>
<feature type="domain" description="FAD/NAD(P)-binding" evidence="9">
    <location>
        <begin position="7"/>
        <end position="295"/>
    </location>
</feature>
<accession>A0A1F6G9J8</accession>
<evidence type="ECO:0000256" key="1">
    <source>
        <dbReference type="ARBA" id="ARBA00009333"/>
    </source>
</evidence>
<evidence type="ECO:0000259" key="9">
    <source>
        <dbReference type="Pfam" id="PF07992"/>
    </source>
</evidence>
<evidence type="ECO:0000256" key="6">
    <source>
        <dbReference type="ARBA" id="ARBA00023284"/>
    </source>
</evidence>
<protein>
    <recommendedName>
        <fullName evidence="7">Thioredoxin reductase</fullName>
        <ecNumber evidence="7">1.8.1.9</ecNumber>
    </recommendedName>
</protein>
<dbReference type="AlphaFoldDB" id="A0A1F6G9J8"/>
<evidence type="ECO:0000256" key="3">
    <source>
        <dbReference type="ARBA" id="ARBA00022827"/>
    </source>
</evidence>
<keyword evidence="4 7" id="KW-0560">Oxidoreductase</keyword>
<evidence type="ECO:0000256" key="7">
    <source>
        <dbReference type="RuleBase" id="RU003880"/>
    </source>
</evidence>
<organism evidence="10 11">
    <name type="scientific">Candidatus Lambdaproteobacteria bacterium RIFOXYD2_FULL_50_16</name>
    <dbReference type="NCBI Taxonomy" id="1817772"/>
    <lineage>
        <taxon>Bacteria</taxon>
        <taxon>Pseudomonadati</taxon>
        <taxon>Pseudomonadota</taxon>
        <taxon>Candidatus Lambdaproteobacteria</taxon>
    </lineage>
</organism>
<evidence type="ECO:0000256" key="5">
    <source>
        <dbReference type="ARBA" id="ARBA00023157"/>
    </source>
</evidence>
<dbReference type="NCBIfam" id="TIGR01292">
    <property type="entry name" value="TRX_reduct"/>
    <property type="match status" value="1"/>
</dbReference>
<dbReference type="GO" id="GO:0005737">
    <property type="term" value="C:cytoplasm"/>
    <property type="evidence" value="ECO:0007669"/>
    <property type="project" value="InterPro"/>
</dbReference>
<evidence type="ECO:0000313" key="10">
    <source>
        <dbReference type="EMBL" id="OGG94782.1"/>
    </source>
</evidence>
<dbReference type="PRINTS" id="PR00368">
    <property type="entry name" value="FADPNR"/>
</dbReference>
<sequence length="310" mass="33552">MKTLHKRVIVLGSGPAGYTAAIYAARANLQPMILAGPQKGGQLTTTTEVENFPGFKDGIDGNELMNQMEAQAARFETVIAYGEVVECDLSKRPFTLKTDDTTYTCDALIIATGASARYMGLESETKYKNRGVSACATCDGFFFRGQKVAVVGGGDTALEEAGYLSQMCERVFLIHRREEFRASKAMQDRVKANPKIELVLNSVPDEVLGDDKGMTDLRVRNIKTGEKKELGVTGMFVAIGHTPNTKVFKGQLDMDGAGYLLPQGRTTKTNVPGVFVAGDVADAHYRQAITAAGMGCQAAIDTERWLGEQE</sequence>
<comment type="catalytic activity">
    <reaction evidence="7">
        <text>[thioredoxin]-dithiol + NADP(+) = [thioredoxin]-disulfide + NADPH + H(+)</text>
        <dbReference type="Rhea" id="RHEA:20345"/>
        <dbReference type="Rhea" id="RHEA-COMP:10698"/>
        <dbReference type="Rhea" id="RHEA-COMP:10700"/>
        <dbReference type="ChEBI" id="CHEBI:15378"/>
        <dbReference type="ChEBI" id="CHEBI:29950"/>
        <dbReference type="ChEBI" id="CHEBI:50058"/>
        <dbReference type="ChEBI" id="CHEBI:57783"/>
        <dbReference type="ChEBI" id="CHEBI:58349"/>
        <dbReference type="EC" id="1.8.1.9"/>
    </reaction>
</comment>
<dbReference type="PANTHER" id="PTHR48105">
    <property type="entry name" value="THIOREDOXIN REDUCTASE 1-RELATED-RELATED"/>
    <property type="match status" value="1"/>
</dbReference>
<dbReference type="EMBL" id="MFNE01000035">
    <property type="protein sequence ID" value="OGG94782.1"/>
    <property type="molecule type" value="Genomic_DNA"/>
</dbReference>
<gene>
    <name evidence="10" type="ORF">A2527_06140</name>
</gene>
<dbReference type="Pfam" id="PF07992">
    <property type="entry name" value="Pyr_redox_2"/>
    <property type="match status" value="1"/>
</dbReference>
<reference evidence="10 11" key="1">
    <citation type="journal article" date="2016" name="Nat. Commun.">
        <title>Thousands of microbial genomes shed light on interconnected biogeochemical processes in an aquifer system.</title>
        <authorList>
            <person name="Anantharaman K."/>
            <person name="Brown C.T."/>
            <person name="Hug L.A."/>
            <person name="Sharon I."/>
            <person name="Castelle C.J."/>
            <person name="Probst A.J."/>
            <person name="Thomas B.C."/>
            <person name="Singh A."/>
            <person name="Wilkins M.J."/>
            <person name="Karaoz U."/>
            <person name="Brodie E.L."/>
            <person name="Williams K.H."/>
            <person name="Hubbard S.S."/>
            <person name="Banfield J.F."/>
        </authorList>
    </citation>
    <scope>NUCLEOTIDE SEQUENCE [LARGE SCALE GENOMIC DNA]</scope>
</reference>
<dbReference type="InterPro" id="IPR008255">
    <property type="entry name" value="Pyr_nucl-diS_OxRdtase_2_AS"/>
</dbReference>
<comment type="subunit">
    <text evidence="7">Homodimer.</text>
</comment>
<dbReference type="InterPro" id="IPR005982">
    <property type="entry name" value="Thioredox_Rdtase"/>
</dbReference>
<comment type="similarity">
    <text evidence="1 7">Belongs to the class-II pyridine nucleotide-disulfide oxidoreductase family.</text>
</comment>
<dbReference type="Proteomes" id="UP000178449">
    <property type="component" value="Unassembled WGS sequence"/>
</dbReference>
<keyword evidence="2 7" id="KW-0285">Flavoprotein</keyword>
<dbReference type="Gene3D" id="3.50.50.60">
    <property type="entry name" value="FAD/NAD(P)-binding domain"/>
    <property type="match status" value="2"/>
</dbReference>
<dbReference type="STRING" id="1817772.A2527_06140"/>
<dbReference type="PROSITE" id="PS00573">
    <property type="entry name" value="PYRIDINE_REDOX_2"/>
    <property type="match status" value="1"/>
</dbReference>
<evidence type="ECO:0000256" key="8">
    <source>
        <dbReference type="RuleBase" id="RU003881"/>
    </source>
</evidence>
<dbReference type="InterPro" id="IPR023753">
    <property type="entry name" value="FAD/NAD-binding_dom"/>
</dbReference>
<dbReference type="InterPro" id="IPR050097">
    <property type="entry name" value="Ferredoxin-NADP_redctase_2"/>
</dbReference>
<keyword evidence="5" id="KW-1015">Disulfide bond</keyword>
<comment type="caution">
    <text evidence="10">The sequence shown here is derived from an EMBL/GenBank/DDBJ whole genome shotgun (WGS) entry which is preliminary data.</text>
</comment>
<proteinExistence type="inferred from homology"/>
<dbReference type="GO" id="GO:0019430">
    <property type="term" value="P:removal of superoxide radicals"/>
    <property type="evidence" value="ECO:0007669"/>
    <property type="project" value="UniProtKB-UniRule"/>
</dbReference>
<evidence type="ECO:0000256" key="2">
    <source>
        <dbReference type="ARBA" id="ARBA00022630"/>
    </source>
</evidence>